<dbReference type="GO" id="GO:0004553">
    <property type="term" value="F:hydrolase activity, hydrolyzing O-glycosyl compounds"/>
    <property type="evidence" value="ECO:0007669"/>
    <property type="project" value="InterPro"/>
</dbReference>
<dbReference type="InterPro" id="IPR006047">
    <property type="entry name" value="GH13_cat_dom"/>
</dbReference>
<organism evidence="4 5">
    <name type="scientific">Pseudoduganella rivuli</name>
    <dbReference type="NCBI Taxonomy" id="2666085"/>
    <lineage>
        <taxon>Bacteria</taxon>
        <taxon>Pseudomonadati</taxon>
        <taxon>Pseudomonadota</taxon>
        <taxon>Betaproteobacteria</taxon>
        <taxon>Burkholderiales</taxon>
        <taxon>Oxalobacteraceae</taxon>
        <taxon>Telluria group</taxon>
        <taxon>Pseudoduganella</taxon>
    </lineage>
</organism>
<dbReference type="GO" id="GO:0005975">
    <property type="term" value="P:carbohydrate metabolic process"/>
    <property type="evidence" value="ECO:0007669"/>
    <property type="project" value="InterPro"/>
</dbReference>
<dbReference type="InterPro" id="IPR004193">
    <property type="entry name" value="Glyco_hydro_13_N"/>
</dbReference>
<dbReference type="CDD" id="cd11326">
    <property type="entry name" value="AmyAc_Glg_debranch"/>
    <property type="match status" value="1"/>
</dbReference>
<dbReference type="Pfam" id="PF21331">
    <property type="entry name" value="Isoamylase_C"/>
    <property type="match status" value="1"/>
</dbReference>
<accession>A0A7X2IMT3</accession>
<dbReference type="SMART" id="SM00642">
    <property type="entry name" value="Aamy"/>
    <property type="match status" value="1"/>
</dbReference>
<dbReference type="InterPro" id="IPR044505">
    <property type="entry name" value="GlgX_Isoamylase_N_E_set"/>
</dbReference>
<dbReference type="RefSeq" id="WP_154374038.1">
    <property type="nucleotide sequence ID" value="NZ_WKJJ01000006.1"/>
</dbReference>
<protein>
    <submittedName>
        <fullName evidence="4">Glycogen-debranching protein</fullName>
    </submittedName>
</protein>
<feature type="domain" description="Glycosyl hydrolase family 13 catalytic" evidence="3">
    <location>
        <begin position="220"/>
        <end position="635"/>
    </location>
</feature>
<dbReference type="PANTHER" id="PTHR43002">
    <property type="entry name" value="GLYCOGEN DEBRANCHING ENZYME"/>
    <property type="match status" value="1"/>
</dbReference>
<evidence type="ECO:0000313" key="5">
    <source>
        <dbReference type="Proteomes" id="UP000446768"/>
    </source>
</evidence>
<dbReference type="EMBL" id="WKJJ01000006">
    <property type="protein sequence ID" value="MRV72472.1"/>
    <property type="molecule type" value="Genomic_DNA"/>
</dbReference>
<keyword evidence="5" id="KW-1185">Reference proteome</keyword>
<dbReference type="InterPro" id="IPR013780">
    <property type="entry name" value="Glyco_hydro_b"/>
</dbReference>
<comment type="caution">
    <text evidence="4">The sequence shown here is derived from an EMBL/GenBank/DDBJ whole genome shotgun (WGS) entry which is preliminary data.</text>
</comment>
<gene>
    <name evidence="4" type="ORF">GJ700_12195</name>
</gene>
<dbReference type="Pfam" id="PF00128">
    <property type="entry name" value="Alpha-amylase"/>
    <property type="match status" value="1"/>
</dbReference>
<dbReference type="SUPFAM" id="SSF81296">
    <property type="entry name" value="E set domains"/>
    <property type="match status" value="1"/>
</dbReference>
<reference evidence="4 5" key="1">
    <citation type="submission" date="2019-11" db="EMBL/GenBank/DDBJ databases">
        <title>Novel species isolated from a subtropical stream in China.</title>
        <authorList>
            <person name="Lu H."/>
        </authorList>
    </citation>
    <scope>NUCLEOTIDE SEQUENCE [LARGE SCALE GENOMIC DNA]</scope>
    <source>
        <strain evidence="4 5">FT92W</strain>
    </source>
</reference>
<dbReference type="Gene3D" id="2.60.40.1180">
    <property type="entry name" value="Golgi alpha-mannosidase II"/>
    <property type="match status" value="1"/>
</dbReference>
<sequence length="768" mass="83149">MKLRQFALAAAAACVLGAAAPAPATAAINASQLGAAYDATQSNITFRLYSSRATRIELYLYSSASGTQEKARVVLTRGANDVWSASVPVSSLAGYGITGTVYYGYRAWGPNWPYQASWAKGSSTGFISDVDAAGNRFNPNKLLSDPYARELSHDPVTPAMQDGTIYASGPLYRNIDNGAQAPKGMVLAADTQSIGTRPTRAFKDDVVYETHVRGLTMNDPLLPAGYRGTYKGAGMKAVWLASLGVTAVEFLPVQETQNDTNDVDPTSTTGDNYWGYMTLNYFAPDRRYAYDKSPGGPTREFKAMVKAFHDAGIKVLIDVVYNHTGEGGAWSAQDTSTYNVMSMRGLDNPAYYSLTSDMQSSWDNTGVGGNYNTHNPVAQNLIVDSLAYWRDTLGVDGYRFDLASVLGNTCEHGCYNFDKMDSTNALNRIVQELPPRPATGGAGVDLIAEPWAIGGNSYQVGGFPAGWAEWNGAYRDTVRKSQNKLGLEDVSTGAMATRFAGSSDLYADDGRKPWHSVNFLTAHDGFTLKDLYSCNGKNNSQAWPYGASDGGEDNNNSWDQGSIAADQRKAARNGMALMMVSAGVPMMVGGDESLRSLNCNNNPYNLDSNANWQSWSWTTDQSNFQSFARGMIAFRKAHPALRPANHYSSVDNNGNVMEQLRWFKPNGQVADASYFNDAANHAIAWRIDGSEFGDTASAIYTAYNAWSGTVNFVLPWPGNGKIWYRVTDTCNWAEGGNQVRAPGSEDVIGGENTSYGLCGRGTLVLIAK</sequence>
<dbReference type="AlphaFoldDB" id="A0A7X2IMT3"/>
<dbReference type="Gene3D" id="2.60.40.10">
    <property type="entry name" value="Immunoglobulins"/>
    <property type="match status" value="1"/>
</dbReference>
<evidence type="ECO:0000256" key="2">
    <source>
        <dbReference type="SAM" id="SignalP"/>
    </source>
</evidence>
<dbReference type="InterPro" id="IPR013783">
    <property type="entry name" value="Ig-like_fold"/>
</dbReference>
<feature type="signal peptide" evidence="2">
    <location>
        <begin position="1"/>
        <end position="26"/>
    </location>
</feature>
<evidence type="ECO:0000259" key="3">
    <source>
        <dbReference type="SMART" id="SM00642"/>
    </source>
</evidence>
<dbReference type="InterPro" id="IPR048644">
    <property type="entry name" value="Isoamylase_C"/>
</dbReference>
<comment type="similarity">
    <text evidence="1">Belongs to the glycosyl hydrolase 13 family.</text>
</comment>
<feature type="chain" id="PRO_5031436450" evidence="2">
    <location>
        <begin position="27"/>
        <end position="768"/>
    </location>
</feature>
<keyword evidence="2" id="KW-0732">Signal</keyword>
<dbReference type="PROSITE" id="PS50231">
    <property type="entry name" value="RICIN_B_LECTIN"/>
    <property type="match status" value="1"/>
</dbReference>
<evidence type="ECO:0000256" key="1">
    <source>
        <dbReference type="ARBA" id="ARBA00008061"/>
    </source>
</evidence>
<dbReference type="Proteomes" id="UP000446768">
    <property type="component" value="Unassembled WGS sequence"/>
</dbReference>
<dbReference type="Pfam" id="PF02922">
    <property type="entry name" value="CBM_48"/>
    <property type="match status" value="1"/>
</dbReference>
<dbReference type="SUPFAM" id="SSF51445">
    <property type="entry name" value="(Trans)glycosidases"/>
    <property type="match status" value="1"/>
</dbReference>
<dbReference type="InterPro" id="IPR017853">
    <property type="entry name" value="GH"/>
</dbReference>
<dbReference type="CDD" id="cd02856">
    <property type="entry name" value="E_set_GDE_Isoamylase_N"/>
    <property type="match status" value="1"/>
</dbReference>
<proteinExistence type="inferred from homology"/>
<evidence type="ECO:0000313" key="4">
    <source>
        <dbReference type="EMBL" id="MRV72472.1"/>
    </source>
</evidence>
<name>A0A7X2IMT3_9BURK</name>
<dbReference type="Gene3D" id="3.20.20.80">
    <property type="entry name" value="Glycosidases"/>
    <property type="match status" value="1"/>
</dbReference>
<dbReference type="InterPro" id="IPR014756">
    <property type="entry name" value="Ig_E-set"/>
</dbReference>
<dbReference type="SUPFAM" id="SSF51011">
    <property type="entry name" value="Glycosyl hydrolase domain"/>
    <property type="match status" value="1"/>
</dbReference>